<gene>
    <name evidence="1" type="ORF">NIES23_59470</name>
</gene>
<sequence>MVVSQFKMKKIWIYTGTVFALGTIAFICMTKANAKETNVDNNLQYPTNSWRFVKHTFRLNIPKNNNALSQLIIETPSTVAVSNDIDVLDVNDQKINTNISANGRQIIIEFPEKVISNTKLLVNFNKVQQPVTGPDSVYRFSVKVVGSEVEIPIGLAKFPTF</sequence>
<geneLocation type="plasmid" evidence="1">
    <name>plasmid2</name>
</geneLocation>
<evidence type="ECO:0008006" key="3">
    <source>
        <dbReference type="Google" id="ProtNLM"/>
    </source>
</evidence>
<proteinExistence type="predicted"/>
<dbReference type="Pfam" id="PF10989">
    <property type="entry name" value="DUF2808"/>
    <property type="match status" value="1"/>
</dbReference>
<dbReference type="AlphaFoldDB" id="A0A1Z4KVV1"/>
<keyword evidence="1" id="KW-0614">Plasmid</keyword>
<name>A0A1Z4KVV1_ANAVA</name>
<dbReference type="InterPro" id="IPR021256">
    <property type="entry name" value="DUF2808"/>
</dbReference>
<evidence type="ECO:0000313" key="2">
    <source>
        <dbReference type="Proteomes" id="UP000217507"/>
    </source>
</evidence>
<organism evidence="1 2">
    <name type="scientific">Trichormus variabilis NIES-23</name>
    <dbReference type="NCBI Taxonomy" id="1973479"/>
    <lineage>
        <taxon>Bacteria</taxon>
        <taxon>Bacillati</taxon>
        <taxon>Cyanobacteriota</taxon>
        <taxon>Cyanophyceae</taxon>
        <taxon>Nostocales</taxon>
        <taxon>Nostocaceae</taxon>
        <taxon>Trichormus</taxon>
    </lineage>
</organism>
<reference evidence="1 2" key="1">
    <citation type="submission" date="2017-06" db="EMBL/GenBank/DDBJ databases">
        <title>Genome sequencing of cyanobaciteial culture collection at National Institute for Environmental Studies (NIES).</title>
        <authorList>
            <person name="Hirose Y."/>
            <person name="Shimura Y."/>
            <person name="Fujisawa T."/>
            <person name="Nakamura Y."/>
            <person name="Kawachi M."/>
        </authorList>
    </citation>
    <scope>NUCLEOTIDE SEQUENCE [LARGE SCALE GENOMIC DNA]</scope>
    <source>
        <strain evidence="1 2">NIES-23</strain>
        <plasmid evidence="2">Plasmid Plasmid2 dna</plasmid>
    </source>
</reference>
<dbReference type="Proteomes" id="UP000217507">
    <property type="component" value="Plasmid Plasmid2 dna"/>
</dbReference>
<accession>A0A1Z4KVV1</accession>
<evidence type="ECO:0000313" key="1">
    <source>
        <dbReference type="EMBL" id="BAY73119.1"/>
    </source>
</evidence>
<dbReference type="EMBL" id="AP018218">
    <property type="protein sequence ID" value="BAY73119.1"/>
    <property type="molecule type" value="Genomic_DNA"/>
</dbReference>
<protein>
    <recommendedName>
        <fullName evidence="3">DUF2808 domain-containing protein</fullName>
    </recommendedName>
</protein>